<feature type="region of interest" description="Disordered" evidence="1">
    <location>
        <begin position="1141"/>
        <end position="1162"/>
    </location>
</feature>
<dbReference type="Proteomes" id="UP001152797">
    <property type="component" value="Unassembled WGS sequence"/>
</dbReference>
<feature type="region of interest" description="Disordered" evidence="1">
    <location>
        <begin position="1334"/>
        <end position="1403"/>
    </location>
</feature>
<comment type="caution">
    <text evidence="2">The sequence shown here is derived from an EMBL/GenBank/DDBJ whole genome shotgun (WGS) entry which is preliminary data.</text>
</comment>
<accession>A0A9P1C0H0</accession>
<evidence type="ECO:0000256" key="1">
    <source>
        <dbReference type="SAM" id="MobiDB-lite"/>
    </source>
</evidence>
<protein>
    <submittedName>
        <fullName evidence="2">Uncharacterized protein</fullName>
    </submittedName>
</protein>
<dbReference type="EMBL" id="CAMXCT020000756">
    <property type="protein sequence ID" value="CAL1136229.1"/>
    <property type="molecule type" value="Genomic_DNA"/>
</dbReference>
<feature type="compositionally biased region" description="Basic residues" evidence="1">
    <location>
        <begin position="631"/>
        <end position="641"/>
    </location>
</feature>
<sequence length="1422" mass="159417">MAKACAVAGRPAILERITQWEGVVNTLKAAIAVATWDDPQVLLREMEGCRLPLANIVEPMLGGGNAEGAYDTLAEVYKNTPDGFLALCPYPPGGEVDLLIVSDSSLALVPDPNAGKASCFSGGDLLKPWGDIRGIYTKMLWGKGLNHMVQYIPEAIDDIESTNRAHGRPVLPVLVIVGWAGNDVFGEGGYRGVHWIHRAAYNKSAADREVTANWCERQKARVERSVEELGQLKRDEPRILDIVVVGNADAEIFALPSAYNETMRVHIRTLREDHGIQTLDTTLMLARTVRYDKVHLEDDVINRKYVTNFLQAVADCHLAYLKLISVDDHLRTLPRIDDLQEQKNYPNLTILKAAYQLEIDSNVSSPKDLPQRPDPEKLMLDADVEIFNWVLQAEESATASADREVESWMRDIPEEDQALEPMHNDNADSDDEAVKVKALTMDDRILARRKGLSEEHDQEWQDATYAAEDEDEDFKGWDLIEDDKRPPGVVASDPVHEEEKELDLDDLETVASVEIVDEEEFHDAEEGQAEPIDDDDDDDMAVIDKVSSMQASKSDARGDPEPMDVDDQGNKTVRSTASAKTWKTEMAQSSSSAKTWKTEMAQSTSSAKTWRTDTTAAASAGATPSDPTSKLKPKKKAMPKRLKVVDEGHGPSAEQFDTSKFATAQDLVWIEPDNMAGVPVRKVDYGRLGSISHAMSDYLRGHRLFHRRPSPEIWRTDLSMDFKALVRHLQVDFAHLREEEVLMVVRNSPMRRFRVQVNGLSSGKLRWTPVRIRAIQGHRAFLVEQGGMSSMIKTMFTFDENFDQTKIDDPSVHPAFSAMPEGSPVWHKFPRVVYHTCDQAAFNSIIKHGLIPGGFPYKTGRAHNFFNSTPPWKAEMKKLQGTRAGRPIAIAFDMELMMQMGYKLFATDEAILSPDWISNQPMINAFDMRSGEFFYINRAYVNHRKAYQEVLKQAKAEFDPSDVLMSRMEMLMENAQLNFEGIKERIEFGKLLPFSRREDIEVEKSTATREGEPASGSQLVSGYTVGKMAAMTSTDACGFQRRGRNGPGGGNWNRGQGRHGFELQFKDISYNQIQDTPQVRCSHPICGYLMMDGHLKCPRCFRQMEPVTDANIATEVARREAMARTRGVPFSMDKVIFNHPRRGRVARQPEKGSSSSSTAVRTRSTYGNLRDMAKNYVRSFKKRGFKDLVDRLVRDPFFQFNAANQNLVPEALLFIERLAGCVSPTIERTKAQVLGEKLEMATKLIFVPSSEREPDQPLDLHTEVFVSHRGKGLYPLFMDGAIFVPDASDAKEIAKELAEFSKLQWSNFASQQTHKESETTGDDREVSLPHASAAISRPEHERPHHEQFEPNLGKPARGGPYGQGGGGKGHHKGGGQTKGKGQQKGKGKQGRSPPGGVAYGDFEGDSYWVQGYRYTWYWNQQR</sequence>
<feature type="compositionally biased region" description="Low complexity" evidence="1">
    <location>
        <begin position="612"/>
        <end position="630"/>
    </location>
</feature>
<organism evidence="2">
    <name type="scientific">Cladocopium goreaui</name>
    <dbReference type="NCBI Taxonomy" id="2562237"/>
    <lineage>
        <taxon>Eukaryota</taxon>
        <taxon>Sar</taxon>
        <taxon>Alveolata</taxon>
        <taxon>Dinophyceae</taxon>
        <taxon>Suessiales</taxon>
        <taxon>Symbiodiniaceae</taxon>
        <taxon>Cladocopium</taxon>
    </lineage>
</organism>
<feature type="compositionally biased region" description="Basic and acidic residues" evidence="1">
    <location>
        <begin position="1337"/>
        <end position="1348"/>
    </location>
</feature>
<reference evidence="3" key="2">
    <citation type="submission" date="2024-04" db="EMBL/GenBank/DDBJ databases">
        <authorList>
            <person name="Chen Y."/>
            <person name="Shah S."/>
            <person name="Dougan E. K."/>
            <person name="Thang M."/>
            <person name="Chan C."/>
        </authorList>
    </citation>
    <scope>NUCLEOTIDE SEQUENCE [LARGE SCALE GENOMIC DNA]</scope>
</reference>
<dbReference type="SUPFAM" id="SSF56399">
    <property type="entry name" value="ADP-ribosylation"/>
    <property type="match status" value="1"/>
</dbReference>
<gene>
    <name evidence="2" type="ORF">C1SCF055_LOCUS10517</name>
</gene>
<feature type="non-terminal residue" evidence="2">
    <location>
        <position position="1"/>
    </location>
</feature>
<evidence type="ECO:0000313" key="2">
    <source>
        <dbReference type="EMBL" id="CAI3982854.1"/>
    </source>
</evidence>
<evidence type="ECO:0000313" key="3">
    <source>
        <dbReference type="EMBL" id="CAL1136229.1"/>
    </source>
</evidence>
<evidence type="ECO:0000313" key="4">
    <source>
        <dbReference type="Proteomes" id="UP001152797"/>
    </source>
</evidence>
<dbReference type="EMBL" id="CAMXCT010000756">
    <property type="protein sequence ID" value="CAI3982854.1"/>
    <property type="molecule type" value="Genomic_DNA"/>
</dbReference>
<dbReference type="EMBL" id="CAMXCT030000756">
    <property type="protein sequence ID" value="CAL4770166.1"/>
    <property type="molecule type" value="Genomic_DNA"/>
</dbReference>
<name>A0A9P1C0H0_9DINO</name>
<feature type="region of interest" description="Disordered" evidence="1">
    <location>
        <begin position="480"/>
        <end position="641"/>
    </location>
</feature>
<feature type="compositionally biased region" description="Acidic residues" evidence="1">
    <location>
        <begin position="515"/>
        <end position="541"/>
    </location>
</feature>
<feature type="compositionally biased region" description="Polar residues" evidence="1">
    <location>
        <begin position="570"/>
        <end position="609"/>
    </location>
</feature>
<proteinExistence type="predicted"/>
<reference evidence="2" key="1">
    <citation type="submission" date="2022-10" db="EMBL/GenBank/DDBJ databases">
        <authorList>
            <person name="Chen Y."/>
            <person name="Dougan E. K."/>
            <person name="Chan C."/>
            <person name="Rhodes N."/>
            <person name="Thang M."/>
        </authorList>
    </citation>
    <scope>NUCLEOTIDE SEQUENCE</scope>
</reference>
<keyword evidence="4" id="KW-1185">Reference proteome</keyword>